<evidence type="ECO:0000313" key="1">
    <source>
        <dbReference type="EMBL" id="GGZ84611.1"/>
    </source>
</evidence>
<name>A0A918R6V9_9FLAO</name>
<reference evidence="1" key="1">
    <citation type="journal article" date="2014" name="Int. J. Syst. Evol. Microbiol.">
        <title>Complete genome sequence of Corynebacterium casei LMG S-19264T (=DSM 44701T), isolated from a smear-ripened cheese.</title>
        <authorList>
            <consortium name="US DOE Joint Genome Institute (JGI-PGF)"/>
            <person name="Walter F."/>
            <person name="Albersmeier A."/>
            <person name="Kalinowski J."/>
            <person name="Ruckert C."/>
        </authorList>
    </citation>
    <scope>NUCLEOTIDE SEQUENCE</scope>
    <source>
        <strain evidence="1">KCTC 12710</strain>
    </source>
</reference>
<sequence>MNAKRSISIKLPDTYDQASNIKHPVIVVLDGDFLYNPVVGQTDFQTYFKKMPASIVVGINHGDMRVADNLFNKVSGLPEDSGAEFYGFIREELLAYIDENYNTNNFRVVVGYEKSVNLMNSFLLEEQPLFQAYVNLSPEYNDAMSQNIVDRIQRLNEDVIYYMTSAKTNVEDIATNLTSVKNMLSNIDNAYFKFYFDNFKEVPHHTLVMRGMAHGFEKVFDVYKPSLDRKRNDKLLSYENILD</sequence>
<dbReference type="Gene3D" id="3.40.50.1820">
    <property type="entry name" value="alpha/beta hydrolase"/>
    <property type="match status" value="1"/>
</dbReference>
<reference evidence="1" key="2">
    <citation type="submission" date="2020-09" db="EMBL/GenBank/DDBJ databases">
        <authorList>
            <person name="Sun Q."/>
            <person name="Kim S."/>
        </authorList>
    </citation>
    <scope>NUCLEOTIDE SEQUENCE</scope>
    <source>
        <strain evidence="1">KCTC 12710</strain>
    </source>
</reference>
<dbReference type="Pfam" id="PF00756">
    <property type="entry name" value="Esterase"/>
    <property type="match status" value="1"/>
</dbReference>
<accession>A0A918R6V9</accession>
<comment type="caution">
    <text evidence="1">The sequence shown here is derived from an EMBL/GenBank/DDBJ whole genome shotgun (WGS) entry which is preliminary data.</text>
</comment>
<dbReference type="InterPro" id="IPR029058">
    <property type="entry name" value="AB_hydrolase_fold"/>
</dbReference>
<evidence type="ECO:0000313" key="2">
    <source>
        <dbReference type="Proteomes" id="UP000636004"/>
    </source>
</evidence>
<dbReference type="InterPro" id="IPR000801">
    <property type="entry name" value="Esterase-like"/>
</dbReference>
<dbReference type="EMBL" id="BMWZ01000005">
    <property type="protein sequence ID" value="GGZ84611.1"/>
    <property type="molecule type" value="Genomic_DNA"/>
</dbReference>
<gene>
    <name evidence="1" type="ORF">GCM10007028_23250</name>
</gene>
<keyword evidence="2" id="KW-1185">Reference proteome</keyword>
<protein>
    <recommendedName>
        <fullName evidence="3">Esterase</fullName>
    </recommendedName>
</protein>
<dbReference type="Proteomes" id="UP000636004">
    <property type="component" value="Unassembled WGS sequence"/>
</dbReference>
<dbReference type="SUPFAM" id="SSF53474">
    <property type="entry name" value="alpha/beta-Hydrolases"/>
    <property type="match status" value="1"/>
</dbReference>
<dbReference type="AlphaFoldDB" id="A0A918R6V9"/>
<proteinExistence type="predicted"/>
<organism evidence="1 2">
    <name type="scientific">Algibacter mikhailovii</name>
    <dbReference type="NCBI Taxonomy" id="425498"/>
    <lineage>
        <taxon>Bacteria</taxon>
        <taxon>Pseudomonadati</taxon>
        <taxon>Bacteroidota</taxon>
        <taxon>Flavobacteriia</taxon>
        <taxon>Flavobacteriales</taxon>
        <taxon>Flavobacteriaceae</taxon>
        <taxon>Algibacter</taxon>
    </lineage>
</organism>
<evidence type="ECO:0008006" key="3">
    <source>
        <dbReference type="Google" id="ProtNLM"/>
    </source>
</evidence>